<dbReference type="EMBL" id="MGBG01000013">
    <property type="protein sequence ID" value="OGK64979.1"/>
    <property type="molecule type" value="Genomic_DNA"/>
</dbReference>
<evidence type="ECO:0000313" key="2">
    <source>
        <dbReference type="Proteomes" id="UP000178450"/>
    </source>
</evidence>
<proteinExistence type="predicted"/>
<reference evidence="1 2" key="1">
    <citation type="journal article" date="2016" name="Nat. Commun.">
        <title>Thousands of microbial genomes shed light on interconnected biogeochemical processes in an aquifer system.</title>
        <authorList>
            <person name="Anantharaman K."/>
            <person name="Brown C.T."/>
            <person name="Hug L.A."/>
            <person name="Sharon I."/>
            <person name="Castelle C.J."/>
            <person name="Probst A.J."/>
            <person name="Thomas B.C."/>
            <person name="Singh A."/>
            <person name="Wilkins M.J."/>
            <person name="Karaoz U."/>
            <person name="Brodie E.L."/>
            <person name="Williams K.H."/>
            <person name="Hubbard S.S."/>
            <person name="Banfield J.F."/>
        </authorList>
    </citation>
    <scope>NUCLEOTIDE SEQUENCE [LARGE SCALE GENOMIC DNA]</scope>
</reference>
<dbReference type="Gene3D" id="3.40.50.300">
    <property type="entry name" value="P-loop containing nucleotide triphosphate hydrolases"/>
    <property type="match status" value="1"/>
</dbReference>
<evidence type="ECO:0008006" key="3">
    <source>
        <dbReference type="Google" id="ProtNLM"/>
    </source>
</evidence>
<protein>
    <recommendedName>
        <fullName evidence="3">DNA polymerase III delta N-terminal domain-containing protein</fullName>
    </recommendedName>
</protein>
<dbReference type="AlphaFoldDB" id="A0A1F7KAV0"/>
<dbReference type="InterPro" id="IPR027417">
    <property type="entry name" value="P-loop_NTPase"/>
</dbReference>
<organism evidence="1 2">
    <name type="scientific">Candidatus Roizmanbacteria bacterium RIFOXYA1_FULL_41_12</name>
    <dbReference type="NCBI Taxonomy" id="1802082"/>
    <lineage>
        <taxon>Bacteria</taxon>
        <taxon>Candidatus Roizmaniibacteriota</taxon>
    </lineage>
</organism>
<dbReference type="Proteomes" id="UP000178450">
    <property type="component" value="Unassembled WGS sequence"/>
</dbReference>
<name>A0A1F7KAV0_9BACT</name>
<dbReference type="SUPFAM" id="SSF52540">
    <property type="entry name" value="P-loop containing nucleoside triphosphate hydrolases"/>
    <property type="match status" value="1"/>
</dbReference>
<sequence>MQNLLVISSDLNRFEQFLSDYAKKQRLKPANIYQFGLDQPLSVEEFRQILKLEERHFVNPTLFVLHRFHQTSGIIQNTFLKTLEEHQTNLGFMLVAGNQGLILPTIKSRCDIVTLRLPETKPLTPDYQQMEQTVSQLRGQPGCLLSSLIKLGLKDKKEKALVWLDLFLKYGYFQLASTSDPIWLGRCLKQALINHNLIEINNLEPELALDQVFLS</sequence>
<dbReference type="Pfam" id="PF13177">
    <property type="entry name" value="DNA_pol3_delta2"/>
    <property type="match status" value="1"/>
</dbReference>
<comment type="caution">
    <text evidence="1">The sequence shown here is derived from an EMBL/GenBank/DDBJ whole genome shotgun (WGS) entry which is preliminary data.</text>
</comment>
<gene>
    <name evidence="1" type="ORF">A2209_04800</name>
</gene>
<evidence type="ECO:0000313" key="1">
    <source>
        <dbReference type="EMBL" id="OGK64979.1"/>
    </source>
</evidence>
<accession>A0A1F7KAV0</accession>